<dbReference type="InterPro" id="IPR015424">
    <property type="entry name" value="PyrdxlP-dep_Trfase"/>
</dbReference>
<evidence type="ECO:0000256" key="6">
    <source>
        <dbReference type="RuleBase" id="RU000481"/>
    </source>
</evidence>
<dbReference type="InterPro" id="IPR004839">
    <property type="entry name" value="Aminotransferase_I/II_large"/>
</dbReference>
<accession>C8NGP0</accession>
<comment type="cofactor">
    <cofactor evidence="1 6">
        <name>pyridoxal 5'-phosphate</name>
        <dbReference type="ChEBI" id="CHEBI:597326"/>
    </cofactor>
</comment>
<comment type="similarity">
    <text evidence="2 6">Belongs to the class-I pyridoxal-phosphate-dependent aminotransferase family.</text>
</comment>
<dbReference type="InterPro" id="IPR004838">
    <property type="entry name" value="NHTrfase_class1_PyrdxlP-BS"/>
</dbReference>
<evidence type="ECO:0000256" key="4">
    <source>
        <dbReference type="ARBA" id="ARBA00022679"/>
    </source>
</evidence>
<dbReference type="AlphaFoldDB" id="C8NGP0"/>
<dbReference type="Gene3D" id="3.40.640.10">
    <property type="entry name" value="Type I PLP-dependent aspartate aminotransferase-like (Major domain)"/>
    <property type="match status" value="1"/>
</dbReference>
<dbReference type="SUPFAM" id="SSF53383">
    <property type="entry name" value="PLP-dependent transferases"/>
    <property type="match status" value="1"/>
</dbReference>
<dbReference type="PROSITE" id="PS00105">
    <property type="entry name" value="AA_TRANSFER_CLASS_1"/>
    <property type="match status" value="1"/>
</dbReference>
<reference evidence="8 9" key="1">
    <citation type="submission" date="2009-08" db="EMBL/GenBank/DDBJ databases">
        <authorList>
            <person name="Muzny D."/>
            <person name="Qin X."/>
            <person name="Deng J."/>
            <person name="Jiang H."/>
            <person name="Liu Y."/>
            <person name="Qu J."/>
            <person name="Song X.-Z."/>
            <person name="Zhang L."/>
            <person name="Thornton R."/>
            <person name="Coyle M."/>
            <person name="Francisco L."/>
            <person name="Jackson L."/>
            <person name="Javaid M."/>
            <person name="Korchina V."/>
            <person name="Kovar C."/>
            <person name="Mata R."/>
            <person name="Mathew T."/>
            <person name="Ngo R."/>
            <person name="Nguyen L."/>
            <person name="Nguyen N."/>
            <person name="Okwuonu G."/>
            <person name="Ongeri F."/>
            <person name="Pham C."/>
            <person name="Simmons D."/>
            <person name="Wilczek-Boney K."/>
            <person name="Hale W."/>
            <person name="Jakkamsetti A."/>
            <person name="Pham P."/>
            <person name="Ruth R."/>
            <person name="San Lucas F."/>
            <person name="Warren J."/>
            <person name="Zhang J."/>
            <person name="Zhao Z."/>
            <person name="Zhou C."/>
            <person name="Zhu D."/>
            <person name="Lee S."/>
            <person name="Bess C."/>
            <person name="Blankenburg K."/>
            <person name="Forbes L."/>
            <person name="Fu Q."/>
            <person name="Gubbala S."/>
            <person name="Hirani K."/>
            <person name="Jayaseelan J.C."/>
            <person name="Lara F."/>
            <person name="Munidasa M."/>
            <person name="Palculict T."/>
            <person name="Patil S."/>
            <person name="Pu L.-L."/>
            <person name="Saada N."/>
            <person name="Tang L."/>
            <person name="Weissenberger G."/>
            <person name="Zhu Y."/>
            <person name="Hemphill L."/>
            <person name="Shang Y."/>
            <person name="Youmans B."/>
            <person name="Ayvaz T."/>
            <person name="Ross M."/>
            <person name="Santibanez J."/>
            <person name="Aqrawi P."/>
            <person name="Gross S."/>
            <person name="Joshi V."/>
            <person name="Fowler G."/>
            <person name="Nazareth L."/>
            <person name="Reid J."/>
            <person name="Worley K."/>
            <person name="Petrosino J."/>
            <person name="Highlander S."/>
            <person name="Gibbs R."/>
        </authorList>
    </citation>
    <scope>NUCLEOTIDE SEQUENCE [LARGE SCALE GENOMIC DNA]</scope>
    <source>
        <strain evidence="8 9">ATCC 49175</strain>
    </source>
</reference>
<keyword evidence="9" id="KW-1185">Reference proteome</keyword>
<dbReference type="STRING" id="638301.HMPREF0444_1085"/>
<organism evidence="8 9">
    <name type="scientific">Granulicatella adiacens ATCC 49175</name>
    <dbReference type="NCBI Taxonomy" id="638301"/>
    <lineage>
        <taxon>Bacteria</taxon>
        <taxon>Bacillati</taxon>
        <taxon>Bacillota</taxon>
        <taxon>Bacilli</taxon>
        <taxon>Lactobacillales</taxon>
        <taxon>Carnobacteriaceae</taxon>
        <taxon>Granulicatella</taxon>
    </lineage>
</organism>
<dbReference type="Proteomes" id="UP000005926">
    <property type="component" value="Unassembled WGS sequence"/>
</dbReference>
<comment type="caution">
    <text evidence="8">The sequence shown here is derived from an EMBL/GenBank/DDBJ whole genome shotgun (WGS) entry which is preliminary data.</text>
</comment>
<dbReference type="GeneID" id="78411842"/>
<dbReference type="PANTHER" id="PTHR46383">
    <property type="entry name" value="ASPARTATE AMINOTRANSFERASE"/>
    <property type="match status" value="1"/>
</dbReference>
<proteinExistence type="inferred from homology"/>
<dbReference type="eggNOG" id="COG0436">
    <property type="taxonomic scope" value="Bacteria"/>
</dbReference>
<sequence length="392" mass="44308">MNLENMLNNKIKDLKPSGIRRFFDMASEYKDIVSLGVGEPDFDTPWHIRQEAIKALQEGRTFYTANAGLKELREEVCIFTEGRHGVKYDPMHECVITVGGSEAVDISMRVLLNPGDEVIICDPGYVSYVPAVTMADGTPVILPLKEENQFRLTPEDLEAVITPKTKAILMNFPNNPTGAIMEREDLEAVCDVLKRHDIIVVSDELYGELTYTGKPHVSVVEIEGMRDRTILIGGFSKAFAMTGWRLGYALAPAPIMEQMYKIHQFAIMSAPTLSQYAGVDALRNSEEDIVEMRESYNQRRRYLVKRFKDLGIPCFEPFGAFYIFPNISQFGLSSEEFAMRLVEEERLAVVPGTAFGESGEGFLRISYAYSIEDLKTALDRIEHFITKLRNEK</sequence>
<dbReference type="GO" id="GO:0030170">
    <property type="term" value="F:pyridoxal phosphate binding"/>
    <property type="evidence" value="ECO:0007669"/>
    <property type="project" value="InterPro"/>
</dbReference>
<dbReference type="EMBL" id="ACKZ01000020">
    <property type="protein sequence ID" value="EEW36867.1"/>
    <property type="molecule type" value="Genomic_DNA"/>
</dbReference>
<evidence type="ECO:0000256" key="1">
    <source>
        <dbReference type="ARBA" id="ARBA00001933"/>
    </source>
</evidence>
<evidence type="ECO:0000256" key="5">
    <source>
        <dbReference type="ARBA" id="ARBA00022898"/>
    </source>
</evidence>
<evidence type="ECO:0000256" key="3">
    <source>
        <dbReference type="ARBA" id="ARBA00022576"/>
    </source>
</evidence>
<dbReference type="GO" id="GO:0006520">
    <property type="term" value="P:amino acid metabolic process"/>
    <property type="evidence" value="ECO:0007669"/>
    <property type="project" value="InterPro"/>
</dbReference>
<dbReference type="Gene3D" id="3.90.1150.10">
    <property type="entry name" value="Aspartate Aminotransferase, domain 1"/>
    <property type="match status" value="1"/>
</dbReference>
<keyword evidence="3 6" id="KW-0032">Aminotransferase</keyword>
<evidence type="ECO:0000256" key="2">
    <source>
        <dbReference type="ARBA" id="ARBA00007441"/>
    </source>
</evidence>
<dbReference type="RefSeq" id="WP_005607233.1">
    <property type="nucleotide sequence ID" value="NZ_CP102283.1"/>
</dbReference>
<evidence type="ECO:0000313" key="9">
    <source>
        <dbReference type="Proteomes" id="UP000005926"/>
    </source>
</evidence>
<evidence type="ECO:0000259" key="7">
    <source>
        <dbReference type="Pfam" id="PF00155"/>
    </source>
</evidence>
<protein>
    <recommendedName>
        <fullName evidence="6">Aminotransferase</fullName>
        <ecNumber evidence="6">2.6.1.-</ecNumber>
    </recommendedName>
</protein>
<dbReference type="HOGENOM" id="CLU_017584_4_3_9"/>
<dbReference type="CDD" id="cd00609">
    <property type="entry name" value="AAT_like"/>
    <property type="match status" value="1"/>
</dbReference>
<dbReference type="PANTHER" id="PTHR46383:SF3">
    <property type="entry name" value="ASPARTATE AMINOTRANSFERASE-RELATED"/>
    <property type="match status" value="1"/>
</dbReference>
<gene>
    <name evidence="8" type="primary">aspC2</name>
    <name evidence="8" type="ORF">HMPREF0444_1085</name>
</gene>
<dbReference type="GO" id="GO:0008483">
    <property type="term" value="F:transaminase activity"/>
    <property type="evidence" value="ECO:0007669"/>
    <property type="project" value="UniProtKB-KW"/>
</dbReference>
<feature type="domain" description="Aminotransferase class I/classII large" evidence="7">
    <location>
        <begin position="30"/>
        <end position="381"/>
    </location>
</feature>
<keyword evidence="4 6" id="KW-0808">Transferase</keyword>
<keyword evidence="5" id="KW-0663">Pyridoxal phosphate</keyword>
<name>C8NGP0_9LACT</name>
<dbReference type="FunFam" id="3.40.640.10:FF:000033">
    <property type="entry name" value="Aspartate aminotransferase"/>
    <property type="match status" value="1"/>
</dbReference>
<dbReference type="InterPro" id="IPR050596">
    <property type="entry name" value="AspAT/PAT-like"/>
</dbReference>
<dbReference type="InterPro" id="IPR015422">
    <property type="entry name" value="PyrdxlP-dep_Trfase_small"/>
</dbReference>
<dbReference type="EC" id="2.6.1.-" evidence="6"/>
<dbReference type="Pfam" id="PF00155">
    <property type="entry name" value="Aminotran_1_2"/>
    <property type="match status" value="1"/>
</dbReference>
<evidence type="ECO:0000313" key="8">
    <source>
        <dbReference type="EMBL" id="EEW36867.1"/>
    </source>
</evidence>
<dbReference type="InterPro" id="IPR015421">
    <property type="entry name" value="PyrdxlP-dep_Trfase_major"/>
</dbReference>